<dbReference type="OrthoDB" id="6400788at2"/>
<comment type="caution">
    <text evidence="2">The sequence shown here is derived from an EMBL/GenBank/DDBJ whole genome shotgun (WGS) entry which is preliminary data.</text>
</comment>
<dbReference type="Proteomes" id="UP000076489">
    <property type="component" value="Unassembled WGS sequence"/>
</dbReference>
<proteinExistence type="predicted"/>
<evidence type="ECO:0000313" key="3">
    <source>
        <dbReference type="Proteomes" id="UP000076489"/>
    </source>
</evidence>
<dbReference type="InterPro" id="IPR003593">
    <property type="entry name" value="AAA+_ATPase"/>
</dbReference>
<accession>A0A161XP23</accession>
<dbReference type="AlphaFoldDB" id="A0A161XP23"/>
<gene>
    <name evidence="2" type="ORF">A1D17_02135</name>
</gene>
<dbReference type="InterPro" id="IPR027417">
    <property type="entry name" value="P-loop_NTPase"/>
</dbReference>
<reference evidence="3" key="1">
    <citation type="submission" date="2016-03" db="EMBL/GenBank/DDBJ databases">
        <authorList>
            <person name="Ray J."/>
            <person name="Price M."/>
            <person name="Deutschbauer A."/>
        </authorList>
    </citation>
    <scope>NUCLEOTIDE SEQUENCE [LARGE SCALE GENOMIC DNA]</scope>
    <source>
        <strain evidence="3">FW300-N1B4</strain>
    </source>
</reference>
<organism evidence="2 3">
    <name type="scientific">Pseudomonas fluorescens</name>
    <dbReference type="NCBI Taxonomy" id="294"/>
    <lineage>
        <taxon>Bacteria</taxon>
        <taxon>Pseudomonadati</taxon>
        <taxon>Pseudomonadota</taxon>
        <taxon>Gammaproteobacteria</taxon>
        <taxon>Pseudomonadales</taxon>
        <taxon>Pseudomonadaceae</taxon>
        <taxon>Pseudomonas</taxon>
    </lineage>
</organism>
<dbReference type="SMART" id="SM00382">
    <property type="entry name" value="AAA"/>
    <property type="match status" value="1"/>
</dbReference>
<evidence type="ECO:0000259" key="1">
    <source>
        <dbReference type="SMART" id="SM00382"/>
    </source>
</evidence>
<dbReference type="EMBL" id="LUKJ01000001">
    <property type="protein sequence ID" value="KZN21249.1"/>
    <property type="molecule type" value="Genomic_DNA"/>
</dbReference>
<dbReference type="RefSeq" id="WP_063340411.1">
    <property type="nucleotide sequence ID" value="NZ_LUKJ01000001.1"/>
</dbReference>
<dbReference type="NCBIfam" id="NF041065">
    <property type="entry name" value="DpdH"/>
    <property type="match status" value="1"/>
</dbReference>
<reference evidence="2 3" key="2">
    <citation type="journal article" date="2018" name="Nature">
        <title>Mutant phenotypes for thousands of bacterial genes of unknown function.</title>
        <authorList>
            <person name="Price M.N."/>
            <person name="Wetmore K.M."/>
            <person name="Waters R.J."/>
            <person name="Callaghan M."/>
            <person name="Ray J."/>
            <person name="Liu H."/>
            <person name="Kuehl J.V."/>
            <person name="Melnyk R.A."/>
            <person name="Lamson J.S."/>
            <person name="Suh Y."/>
            <person name="Carlson H.K."/>
            <person name="Esquivel Z."/>
            <person name="Sadeeshkumar H."/>
            <person name="Chakraborty R."/>
            <person name="Zane G.M."/>
            <person name="Rubin B.E."/>
            <person name="Wall J.D."/>
            <person name="Visel A."/>
            <person name="Bristow J."/>
            <person name="Blow M.J."/>
            <person name="Arkin A.P."/>
            <person name="Deutschbauer A.M."/>
        </authorList>
    </citation>
    <scope>NUCLEOTIDE SEQUENCE [LARGE SCALE GENOMIC DNA]</scope>
    <source>
        <strain evidence="2 3">FW300-N1B4</strain>
    </source>
</reference>
<protein>
    <recommendedName>
        <fullName evidence="1">AAA+ ATPase domain-containing protein</fullName>
    </recommendedName>
</protein>
<evidence type="ECO:0000313" key="2">
    <source>
        <dbReference type="EMBL" id="KZN21249.1"/>
    </source>
</evidence>
<sequence>MSLLNYWPSAEEINLCINHEAEGAHDAVLLAVHQPSPLSFRLVSSEKKLEASEEELFKYLITKDVPSGVHVVPITGASGVGKSHMVRILAARLQILNEDGRYVIIRIPKSASLRRVVELILEKLPGDEYAQVKTEFSKALSEVNIDNAGISFQSQLDIALGDFSRELRSQVQASPSNSALKVQYGHASSLSKFMGDPELVDYFRSKVFQRIVKRAIAGQSQAEEDAHVEDFHADDFLLPDSIDITKAASTTQSYYIRTLQVREGEGRFAAARLLNESKVVDQAIRQLFKLHESLGGMTLQEVILEIRRLLLKQERELVILVEDFKALTGIQDTLLNVLIQEGVRDGVKELATMRSVIAVTDGYLAGKDTIATRAKREWIVESQLSSPEEVLRCTKALVASYLNAARWGYRELVHHFEMNGGASVGQGAWIGPYANYDDASYTPVLAAFGKVGEIPLFPYTDQAIEQLARAALTRNNALVFTPRFIIDNVLRSLLLAGRPAFERGHFPSPDINAPGTNAEVTQWLTSLPVSEEVRERYRRVVAIWGNAPGTPAEIGFIPGEVFDAFNLDRPSIEFRIAPSITEAKPSLLPPETRPKSDDATLIEALEKWVQKNERLPQAVANQIRKSIAAALNERIDWSAERSIKSLIDQRQIAIPNSGGGANIATDAIVVADDHSDPTGQLRIDLAAVTRFYQLNAGQMNYDSADDDLVWIGNLADRLMPQALMVVRATRRQKLGMAVRLLATNSRILGLMERGNTPSSLAAFLFGTPDVPPRSPEGAPIEFGEWYGLQEQASRLRPELFQLVASYCGSFQGTGKTPYAMDMVRVADCLLPEGEPPDLNKLDLTSTELKQALMKMSEVRVKAQARKVLQVAGTIRAKMIAELGDNFDKQEIAEEFRALSDQLKEFGAWPADDIGISHPAFKCLCEEFRSGALLESLSMLSNFGEGDVGVNDAKLITYMGRFDVRPLIVSSRFVEVARKVVRASERRAKSLEDQFQGVDPQAQASQIQSLFDSLLDEMDVLSETGETACS</sequence>
<feature type="domain" description="AAA+ ATPase" evidence="1">
    <location>
        <begin position="68"/>
        <end position="384"/>
    </location>
</feature>
<dbReference type="SUPFAM" id="SSF52540">
    <property type="entry name" value="P-loop containing nucleoside triphosphate hydrolases"/>
    <property type="match status" value="1"/>
</dbReference>
<name>A0A161XP23_PSEFL</name>